<keyword evidence="2" id="KW-1185">Reference proteome</keyword>
<dbReference type="EMBL" id="CP020663">
    <property type="protein sequence ID" value="ATF10418.1"/>
    <property type="molecule type" value="Genomic_DNA"/>
</dbReference>
<sequence length="38" mass="4566">MAPISIEKRDMATINVPYQKRQYFESKITVRDIEPKRL</sequence>
<proteinExistence type="predicted"/>
<evidence type="ECO:0000313" key="1">
    <source>
        <dbReference type="EMBL" id="ATF10418.1"/>
    </source>
</evidence>
<reference evidence="2" key="1">
    <citation type="submission" date="2017-04" db="EMBL/GenBank/DDBJ databases">
        <title>Genome evolution of the luminous symbionts of deep sea anglerfish.</title>
        <authorList>
            <person name="Hendry T.A."/>
        </authorList>
    </citation>
    <scope>NUCLEOTIDE SEQUENCE [LARGE SCALE GENOMIC DNA]</scope>
</reference>
<protein>
    <submittedName>
        <fullName evidence="1">Uncharacterized protein</fullName>
    </submittedName>
</protein>
<evidence type="ECO:0000313" key="2">
    <source>
        <dbReference type="Proteomes" id="UP000218160"/>
    </source>
</evidence>
<dbReference type="AlphaFoldDB" id="A0A291BBM2"/>
<accession>A0A291BBM2</accession>
<name>A0A291BBM2_9GAMM</name>
<dbReference type="KEGG" id="elux:BTN50_2003"/>
<dbReference type="Proteomes" id="UP000218160">
    <property type="component" value="Chromosome 2"/>
</dbReference>
<gene>
    <name evidence="1" type="ORF">BTN50_2003</name>
</gene>
<organism evidence="1 2">
    <name type="scientific">Candidatus Enterovibrio altilux</name>
    <dbReference type="NCBI Taxonomy" id="1927128"/>
    <lineage>
        <taxon>Bacteria</taxon>
        <taxon>Pseudomonadati</taxon>
        <taxon>Pseudomonadota</taxon>
        <taxon>Gammaproteobacteria</taxon>
        <taxon>Vibrionales</taxon>
        <taxon>Vibrionaceae</taxon>
        <taxon>Enterovibrio</taxon>
    </lineage>
</organism>